<feature type="transmembrane region" description="Helical" evidence="9">
    <location>
        <begin position="166"/>
        <end position="185"/>
    </location>
</feature>
<feature type="transmembrane region" description="Helical" evidence="9">
    <location>
        <begin position="110"/>
        <end position="132"/>
    </location>
</feature>
<evidence type="ECO:0000256" key="2">
    <source>
        <dbReference type="ARBA" id="ARBA00004651"/>
    </source>
</evidence>
<keyword evidence="3" id="KW-1003">Cell membrane</keyword>
<feature type="transmembrane region" description="Helical" evidence="9">
    <location>
        <begin position="201"/>
        <end position="219"/>
    </location>
</feature>
<comment type="caution">
    <text evidence="10">The sequence shown here is derived from an EMBL/GenBank/DDBJ whole genome shotgun (WGS) entry which is preliminary data.</text>
</comment>
<dbReference type="EMBL" id="VIEB01000063">
    <property type="protein sequence ID" value="TQE08905.1"/>
    <property type="molecule type" value="Genomic_DNA"/>
</dbReference>
<dbReference type="GO" id="GO:1903425">
    <property type="term" value="F:fluoride transmembrane transporter activity"/>
    <property type="evidence" value="ECO:0007669"/>
    <property type="project" value="TreeGrafter"/>
</dbReference>
<dbReference type="InterPro" id="IPR003691">
    <property type="entry name" value="FluC"/>
</dbReference>
<reference evidence="10 11" key="1">
    <citation type="journal article" date="2019" name="G3 (Bethesda)">
        <title>Sequencing of a Wild Apple (Malus baccata) Genome Unravels the Differences Between Cultivated and Wild Apple Species Regarding Disease Resistance and Cold Tolerance.</title>
        <authorList>
            <person name="Chen X."/>
        </authorList>
    </citation>
    <scope>NUCLEOTIDE SEQUENCE [LARGE SCALE GENOMIC DNA]</scope>
    <source>
        <strain evidence="11">cv. Shandingzi</strain>
        <tissue evidence="10">Leaves</tissue>
    </source>
</reference>
<evidence type="ECO:0000313" key="11">
    <source>
        <dbReference type="Proteomes" id="UP000315295"/>
    </source>
</evidence>
<keyword evidence="11" id="KW-1185">Reference proteome</keyword>
<name>A0A540NCX7_MALBA</name>
<dbReference type="PANTHER" id="PTHR28259:SF1">
    <property type="entry name" value="FLUORIDE EXPORT PROTEIN 1-RELATED"/>
    <property type="match status" value="1"/>
</dbReference>
<evidence type="ECO:0000256" key="8">
    <source>
        <dbReference type="ARBA" id="ARBA00035585"/>
    </source>
</evidence>
<evidence type="ECO:0000256" key="5">
    <source>
        <dbReference type="ARBA" id="ARBA00022989"/>
    </source>
</evidence>
<evidence type="ECO:0000313" key="10">
    <source>
        <dbReference type="EMBL" id="TQE08905.1"/>
    </source>
</evidence>
<protein>
    <submittedName>
        <fullName evidence="10">Uncharacterized protein</fullName>
    </submittedName>
</protein>
<sequence>MRVAASACFLQRTFNSNPMGSGVVTLLHLQSNFPVSPLPEEIISPLSTDAIIHDDKKQVGSFLMRWLGVVFKRDISKYIQLLGHWIVYQLLRNPNNFQQLELELSVESHLVFALLGFLIGLFLAAYSIIFGVEPTKGFRQLLEKNSICGASGILLREKFNSDSSKAHLWFGCIVGPLGVWIWWFLARLNEHGLGTMGCLKWVPFGTLIANISAACVMATQSTVKRVVSSCDMISVHIHSMI</sequence>
<proteinExistence type="inferred from homology"/>
<evidence type="ECO:0000256" key="3">
    <source>
        <dbReference type="ARBA" id="ARBA00022475"/>
    </source>
</evidence>
<keyword evidence="4 9" id="KW-0812">Transmembrane</keyword>
<dbReference type="Proteomes" id="UP000315295">
    <property type="component" value="Unassembled WGS sequence"/>
</dbReference>
<keyword evidence="6 9" id="KW-0472">Membrane</keyword>
<dbReference type="AlphaFoldDB" id="A0A540NCX7"/>
<comment type="subcellular location">
    <subcellularLocation>
        <location evidence="2">Cell membrane</location>
        <topology evidence="2">Multi-pass membrane protein</topology>
    </subcellularLocation>
</comment>
<comment type="function">
    <text evidence="1">Fluoride channel required for the rapid expulsion of cytoplasmic fluoride.</text>
</comment>
<dbReference type="STRING" id="106549.A0A540NCX7"/>
<keyword evidence="5 9" id="KW-1133">Transmembrane helix</keyword>
<evidence type="ECO:0000256" key="7">
    <source>
        <dbReference type="ARBA" id="ARBA00035120"/>
    </source>
</evidence>
<evidence type="ECO:0000256" key="4">
    <source>
        <dbReference type="ARBA" id="ARBA00022692"/>
    </source>
</evidence>
<comment type="similarity">
    <text evidence="7">Belongs to the fluoride channel Fluc/FEX (TC 1.A.43) family.</text>
</comment>
<dbReference type="GO" id="GO:0005886">
    <property type="term" value="C:plasma membrane"/>
    <property type="evidence" value="ECO:0007669"/>
    <property type="project" value="UniProtKB-SubCell"/>
</dbReference>
<evidence type="ECO:0000256" key="9">
    <source>
        <dbReference type="SAM" id="Phobius"/>
    </source>
</evidence>
<comment type="catalytic activity">
    <reaction evidence="8">
        <text>fluoride(in) = fluoride(out)</text>
        <dbReference type="Rhea" id="RHEA:76159"/>
        <dbReference type="ChEBI" id="CHEBI:17051"/>
    </reaction>
    <physiologicalReaction direction="left-to-right" evidence="8">
        <dbReference type="Rhea" id="RHEA:76160"/>
    </physiologicalReaction>
</comment>
<evidence type="ECO:0000256" key="6">
    <source>
        <dbReference type="ARBA" id="ARBA00023136"/>
    </source>
</evidence>
<accession>A0A540NCX7</accession>
<evidence type="ECO:0000256" key="1">
    <source>
        <dbReference type="ARBA" id="ARBA00002598"/>
    </source>
</evidence>
<organism evidence="10 11">
    <name type="scientific">Malus baccata</name>
    <name type="common">Siberian crab apple</name>
    <name type="synonym">Pyrus baccata</name>
    <dbReference type="NCBI Taxonomy" id="106549"/>
    <lineage>
        <taxon>Eukaryota</taxon>
        <taxon>Viridiplantae</taxon>
        <taxon>Streptophyta</taxon>
        <taxon>Embryophyta</taxon>
        <taxon>Tracheophyta</taxon>
        <taxon>Spermatophyta</taxon>
        <taxon>Magnoliopsida</taxon>
        <taxon>eudicotyledons</taxon>
        <taxon>Gunneridae</taxon>
        <taxon>Pentapetalae</taxon>
        <taxon>rosids</taxon>
        <taxon>fabids</taxon>
        <taxon>Rosales</taxon>
        <taxon>Rosaceae</taxon>
        <taxon>Amygdaloideae</taxon>
        <taxon>Maleae</taxon>
        <taxon>Malus</taxon>
    </lineage>
</organism>
<dbReference type="PANTHER" id="PTHR28259">
    <property type="entry name" value="FLUORIDE EXPORT PROTEIN 1-RELATED"/>
    <property type="match status" value="1"/>
</dbReference>
<gene>
    <name evidence="10" type="ORF">C1H46_005519</name>
</gene>